<name>A0ABD3TW00_9LAMI</name>
<feature type="compositionally biased region" description="Basic and acidic residues" evidence="1">
    <location>
        <begin position="304"/>
        <end position="313"/>
    </location>
</feature>
<proteinExistence type="predicted"/>
<protein>
    <recommendedName>
        <fullName evidence="2">AT3G52170-like helix-turn-helix domain-containing protein</fullName>
    </recommendedName>
</protein>
<feature type="compositionally biased region" description="Polar residues" evidence="1">
    <location>
        <begin position="249"/>
        <end position="258"/>
    </location>
</feature>
<evidence type="ECO:0000256" key="1">
    <source>
        <dbReference type="SAM" id="MobiDB-lite"/>
    </source>
</evidence>
<dbReference type="Proteomes" id="UP001634393">
    <property type="component" value="Unassembled WGS sequence"/>
</dbReference>
<accession>A0ABD3TW00</accession>
<feature type="compositionally biased region" description="Basic and acidic residues" evidence="1">
    <location>
        <begin position="259"/>
        <end position="268"/>
    </location>
</feature>
<evidence type="ECO:0000313" key="4">
    <source>
        <dbReference type="Proteomes" id="UP001634393"/>
    </source>
</evidence>
<dbReference type="InterPro" id="IPR058941">
    <property type="entry name" value="HTH_AT3G52170-like"/>
</dbReference>
<dbReference type="PANTHER" id="PTHR34568:SF4">
    <property type="entry name" value="OS02G0638000 PROTEIN"/>
    <property type="match status" value="1"/>
</dbReference>
<gene>
    <name evidence="3" type="ORF">ACJIZ3_024994</name>
</gene>
<feature type="region of interest" description="Disordered" evidence="1">
    <location>
        <begin position="249"/>
        <end position="323"/>
    </location>
</feature>
<dbReference type="AlphaFoldDB" id="A0ABD3TW00"/>
<dbReference type="InterPro" id="IPR058942">
    <property type="entry name" value="AT3G52170-like"/>
</dbReference>
<feature type="domain" description="AT3G52170-like helix-turn-helix" evidence="2">
    <location>
        <begin position="72"/>
        <end position="121"/>
    </location>
</feature>
<reference evidence="3 4" key="1">
    <citation type="submission" date="2024-12" db="EMBL/GenBank/DDBJ databases">
        <title>The unique morphological basis and parallel evolutionary history of personate flowers in Penstemon.</title>
        <authorList>
            <person name="Depatie T.H."/>
            <person name="Wessinger C.A."/>
        </authorList>
    </citation>
    <scope>NUCLEOTIDE SEQUENCE [LARGE SCALE GENOMIC DNA]</scope>
    <source>
        <strain evidence="3">WTNN_2</strain>
        <tissue evidence="3">Leaf</tissue>
    </source>
</reference>
<evidence type="ECO:0000259" key="2">
    <source>
        <dbReference type="Pfam" id="PF25896"/>
    </source>
</evidence>
<sequence>MRLIQPANISLSRHFRWRQVIRTSNESSHSVLTQTHNLYHGSDIKWRGRSFAATPVPSDTLPEERKAQRRVSKHERISMVENFVNKYRETNAGKFPTASMAQKEVGGSFYFLREIIQELKYNSQKSPTGTMDTTSMENGVIKKDEISTHFGEVSQLKESDEVLEKAEYKLCSQTTESIGPRDDVQQNGSVLLSKLLKKESSLAEAGQPVSKAGTVDSICKSLEPKKGPLPSISFEERLKDEDQLSVSDKSKYVTSQSHHLTDELKGSLHSDPQTSIKQETSEDKVKFERLQPKAEPQQSSESEISERELHKVPTEAASQQKSSMWQNLKSFANGIFNIWRR</sequence>
<organism evidence="3 4">
    <name type="scientific">Penstemon smallii</name>
    <dbReference type="NCBI Taxonomy" id="265156"/>
    <lineage>
        <taxon>Eukaryota</taxon>
        <taxon>Viridiplantae</taxon>
        <taxon>Streptophyta</taxon>
        <taxon>Embryophyta</taxon>
        <taxon>Tracheophyta</taxon>
        <taxon>Spermatophyta</taxon>
        <taxon>Magnoliopsida</taxon>
        <taxon>eudicotyledons</taxon>
        <taxon>Gunneridae</taxon>
        <taxon>Pentapetalae</taxon>
        <taxon>asterids</taxon>
        <taxon>lamiids</taxon>
        <taxon>Lamiales</taxon>
        <taxon>Plantaginaceae</taxon>
        <taxon>Cheloneae</taxon>
        <taxon>Penstemon</taxon>
    </lineage>
</organism>
<dbReference type="PANTHER" id="PTHR34568">
    <property type="entry name" value="RRM DOMAIN-CONTAINING PROTEIN"/>
    <property type="match status" value="1"/>
</dbReference>
<keyword evidence="4" id="KW-1185">Reference proteome</keyword>
<dbReference type="EMBL" id="JBJXBP010000003">
    <property type="protein sequence ID" value="KAL3840403.1"/>
    <property type="molecule type" value="Genomic_DNA"/>
</dbReference>
<feature type="compositionally biased region" description="Basic and acidic residues" evidence="1">
    <location>
        <begin position="279"/>
        <end position="292"/>
    </location>
</feature>
<evidence type="ECO:0000313" key="3">
    <source>
        <dbReference type="EMBL" id="KAL3840403.1"/>
    </source>
</evidence>
<dbReference type="Pfam" id="PF25896">
    <property type="entry name" value="HTH_AT3G52170"/>
    <property type="match status" value="1"/>
</dbReference>
<comment type="caution">
    <text evidence="3">The sequence shown here is derived from an EMBL/GenBank/DDBJ whole genome shotgun (WGS) entry which is preliminary data.</text>
</comment>